<reference evidence="2" key="1">
    <citation type="journal article" date="2023" name="Mol. Phylogenet. Evol.">
        <title>Genome-scale phylogeny and comparative genomics of the fungal order Sordariales.</title>
        <authorList>
            <person name="Hensen N."/>
            <person name="Bonometti L."/>
            <person name="Westerberg I."/>
            <person name="Brannstrom I.O."/>
            <person name="Guillou S."/>
            <person name="Cros-Aarteil S."/>
            <person name="Calhoun S."/>
            <person name="Haridas S."/>
            <person name="Kuo A."/>
            <person name="Mondo S."/>
            <person name="Pangilinan J."/>
            <person name="Riley R."/>
            <person name="LaButti K."/>
            <person name="Andreopoulos B."/>
            <person name="Lipzen A."/>
            <person name="Chen C."/>
            <person name="Yan M."/>
            <person name="Daum C."/>
            <person name="Ng V."/>
            <person name="Clum A."/>
            <person name="Steindorff A."/>
            <person name="Ohm R.A."/>
            <person name="Martin F."/>
            <person name="Silar P."/>
            <person name="Natvig D.O."/>
            <person name="Lalanne C."/>
            <person name="Gautier V."/>
            <person name="Ament-Velasquez S.L."/>
            <person name="Kruys A."/>
            <person name="Hutchinson M.I."/>
            <person name="Powell A.J."/>
            <person name="Barry K."/>
            <person name="Miller A.N."/>
            <person name="Grigoriev I.V."/>
            <person name="Debuchy R."/>
            <person name="Gladieux P."/>
            <person name="Hiltunen Thoren M."/>
            <person name="Johannesson H."/>
        </authorList>
    </citation>
    <scope>NUCLEOTIDE SEQUENCE</scope>
    <source>
        <strain evidence="2">SMH4131-1</strain>
    </source>
</reference>
<evidence type="ECO:0000256" key="1">
    <source>
        <dbReference type="SAM" id="MobiDB-lite"/>
    </source>
</evidence>
<dbReference type="PANTHER" id="PTHR47204">
    <property type="entry name" value="OS02G0168900 PROTEIN"/>
    <property type="match status" value="1"/>
</dbReference>
<dbReference type="Pfam" id="PF08615">
    <property type="entry name" value="RNase_H2_suC"/>
    <property type="match status" value="1"/>
</dbReference>
<dbReference type="GO" id="GO:0032299">
    <property type="term" value="C:ribonuclease H2 complex"/>
    <property type="evidence" value="ECO:0007669"/>
    <property type="project" value="InterPro"/>
</dbReference>
<feature type="region of interest" description="Disordered" evidence="1">
    <location>
        <begin position="82"/>
        <end position="112"/>
    </location>
</feature>
<feature type="compositionally biased region" description="Polar residues" evidence="1">
    <location>
        <begin position="1"/>
        <end position="26"/>
    </location>
</feature>
<reference evidence="2" key="2">
    <citation type="submission" date="2023-06" db="EMBL/GenBank/DDBJ databases">
        <authorList>
            <consortium name="Lawrence Berkeley National Laboratory"/>
            <person name="Haridas S."/>
            <person name="Hensen N."/>
            <person name="Bonometti L."/>
            <person name="Westerberg I."/>
            <person name="Brannstrom I.O."/>
            <person name="Guillou S."/>
            <person name="Cros-Aarteil S."/>
            <person name="Calhoun S."/>
            <person name="Kuo A."/>
            <person name="Mondo S."/>
            <person name="Pangilinan J."/>
            <person name="Riley R."/>
            <person name="Labutti K."/>
            <person name="Andreopoulos B."/>
            <person name="Lipzen A."/>
            <person name="Chen C."/>
            <person name="Yanf M."/>
            <person name="Daum C."/>
            <person name="Ng V."/>
            <person name="Clum A."/>
            <person name="Steindorff A."/>
            <person name="Ohm R."/>
            <person name="Martin F."/>
            <person name="Silar P."/>
            <person name="Natvig D."/>
            <person name="Lalanne C."/>
            <person name="Gautier V."/>
            <person name="Ament-Velasquez S.L."/>
            <person name="Kruys A."/>
            <person name="Hutchinson M.I."/>
            <person name="Powell A.J."/>
            <person name="Barry K."/>
            <person name="Miller A.N."/>
            <person name="Grigoriev I.V."/>
            <person name="Debuchy R."/>
            <person name="Gladieux P."/>
            <person name="Thoren M.H."/>
            <person name="Johannesson H."/>
        </authorList>
    </citation>
    <scope>NUCLEOTIDE SEQUENCE</scope>
    <source>
        <strain evidence="2">SMH4131-1</strain>
    </source>
</reference>
<name>A0AAE0II46_9PEZI</name>
<comment type="caution">
    <text evidence="2">The sequence shown here is derived from an EMBL/GenBank/DDBJ whole genome shotgun (WGS) entry which is preliminary data.</text>
</comment>
<dbReference type="GO" id="GO:0006401">
    <property type="term" value="P:RNA catabolic process"/>
    <property type="evidence" value="ECO:0007669"/>
    <property type="project" value="InterPro"/>
</dbReference>
<proteinExistence type="predicted"/>
<protein>
    <submittedName>
        <fullName evidence="2">Ribonuclease H2 non-catalytic subunit-domain-containing protein</fullName>
    </submittedName>
</protein>
<dbReference type="EMBL" id="JAUEPO010000004">
    <property type="protein sequence ID" value="KAK3324756.1"/>
    <property type="molecule type" value="Genomic_DNA"/>
</dbReference>
<dbReference type="PANTHER" id="PTHR47204:SF1">
    <property type="entry name" value="RIBONUCLEASE H2 SUBUNIT C"/>
    <property type="match status" value="1"/>
</dbReference>
<sequence length="162" mass="17669">MSQSQSQPILALNPPQSSSPTDQKTTPHLLPCRVHLDAPVAQVQSFWAPRQAEDGTSTAYFRGRKLCGKTVKLPKGYRGVVAAKTTASDDDNNTHQHSEDDDDADKPETSSLQVEAEFDDMVIWNHEVAPDVAADPYVRGMEEWLALAGQIHSYPAAAAAEK</sequence>
<dbReference type="InterPro" id="IPR013924">
    <property type="entry name" value="RNase_H2_suC"/>
</dbReference>
<evidence type="ECO:0000313" key="2">
    <source>
        <dbReference type="EMBL" id="KAK3324756.1"/>
    </source>
</evidence>
<evidence type="ECO:0000313" key="3">
    <source>
        <dbReference type="Proteomes" id="UP001286456"/>
    </source>
</evidence>
<dbReference type="Gene3D" id="2.40.128.680">
    <property type="match status" value="1"/>
</dbReference>
<organism evidence="2 3">
    <name type="scientific">Cercophora scortea</name>
    <dbReference type="NCBI Taxonomy" id="314031"/>
    <lineage>
        <taxon>Eukaryota</taxon>
        <taxon>Fungi</taxon>
        <taxon>Dikarya</taxon>
        <taxon>Ascomycota</taxon>
        <taxon>Pezizomycotina</taxon>
        <taxon>Sordariomycetes</taxon>
        <taxon>Sordariomycetidae</taxon>
        <taxon>Sordariales</taxon>
        <taxon>Lasiosphaeriaceae</taxon>
        <taxon>Cercophora</taxon>
    </lineage>
</organism>
<dbReference type="AlphaFoldDB" id="A0AAE0II46"/>
<keyword evidence="3" id="KW-1185">Reference proteome</keyword>
<accession>A0AAE0II46</accession>
<feature type="region of interest" description="Disordered" evidence="1">
    <location>
        <begin position="1"/>
        <end position="31"/>
    </location>
</feature>
<dbReference type="CDD" id="cd09271">
    <property type="entry name" value="RNase_H2-C"/>
    <property type="match status" value="1"/>
</dbReference>
<dbReference type="Proteomes" id="UP001286456">
    <property type="component" value="Unassembled WGS sequence"/>
</dbReference>
<gene>
    <name evidence="2" type="ORF">B0T19DRAFT_238309</name>
</gene>